<keyword evidence="3" id="KW-1185">Reference proteome</keyword>
<evidence type="ECO:0000313" key="2">
    <source>
        <dbReference type="EMBL" id="THG98016.1"/>
    </source>
</evidence>
<gene>
    <name evidence="2" type="ORF">EW026_g4093</name>
</gene>
<protein>
    <recommendedName>
        <fullName evidence="4">TLC domain-containing protein</fullName>
    </recommendedName>
</protein>
<dbReference type="GO" id="GO:0055088">
    <property type="term" value="P:lipid homeostasis"/>
    <property type="evidence" value="ECO:0007669"/>
    <property type="project" value="TreeGrafter"/>
</dbReference>
<name>A0A4S4KJ82_9APHY</name>
<dbReference type="Proteomes" id="UP000309038">
    <property type="component" value="Unassembled WGS sequence"/>
</dbReference>
<accession>A0A4S4KJ82</accession>
<feature type="transmembrane region" description="Helical" evidence="1">
    <location>
        <begin position="51"/>
        <end position="72"/>
    </location>
</feature>
<feature type="transmembrane region" description="Helical" evidence="1">
    <location>
        <begin position="199"/>
        <end position="224"/>
    </location>
</feature>
<comment type="caution">
    <text evidence="2">The sequence shown here is derived from an EMBL/GenBank/DDBJ whole genome shotgun (WGS) entry which is preliminary data.</text>
</comment>
<reference evidence="2 3" key="1">
    <citation type="submission" date="2019-02" db="EMBL/GenBank/DDBJ databases">
        <title>Genome sequencing of the rare red list fungi Phlebia centrifuga.</title>
        <authorList>
            <person name="Buettner E."/>
            <person name="Kellner H."/>
        </authorList>
    </citation>
    <scope>NUCLEOTIDE SEQUENCE [LARGE SCALE GENOMIC DNA]</scope>
    <source>
        <strain evidence="2 3">DSM 108282</strain>
    </source>
</reference>
<feature type="transmembrane region" description="Helical" evidence="1">
    <location>
        <begin position="167"/>
        <end position="187"/>
    </location>
</feature>
<dbReference type="PANTHER" id="PTHR13439">
    <property type="entry name" value="CT120 PROTEIN"/>
    <property type="match status" value="1"/>
</dbReference>
<proteinExistence type="predicted"/>
<keyword evidence="1" id="KW-1133">Transmembrane helix</keyword>
<sequence>MLGSQSLPAFLPALNHELLAVSAGSTLLLVSYYYGVQLYMGHKFTERQKSWVLTAFSSAIMTILSIPFVGYWLKTGELLPCDRLADYGCSFFVSYLLCDLAVGSIHYRSSISVLTGWIHHIVYVLLISLLVIPHDFSSLFSLCAVLELPTFLLAIGSLDPAYRNDYLFAAIFFATRIVLHIYVAVNYALRALSPTKGSWAPTIVLTCILPMHLMWMHNCISGILRRQKASKLARTVSQQPPPSSDTRPAPLHRIPSYLLSRPLVTSTLDIMRARRIASSTLLRRSRQEMLRLLHDALREVDVGSDVVASDAEFPQAASDLQQSLAAYVSPAPRFRSIRRRVVGRIRRSLPDAYGAVQVAEVVDHYIDPVVSD</sequence>
<evidence type="ECO:0000313" key="3">
    <source>
        <dbReference type="Proteomes" id="UP000309038"/>
    </source>
</evidence>
<organism evidence="2 3">
    <name type="scientific">Hermanssonia centrifuga</name>
    <dbReference type="NCBI Taxonomy" id="98765"/>
    <lineage>
        <taxon>Eukaryota</taxon>
        <taxon>Fungi</taxon>
        <taxon>Dikarya</taxon>
        <taxon>Basidiomycota</taxon>
        <taxon>Agaricomycotina</taxon>
        <taxon>Agaricomycetes</taxon>
        <taxon>Polyporales</taxon>
        <taxon>Meruliaceae</taxon>
        <taxon>Hermanssonia</taxon>
    </lineage>
</organism>
<feature type="transmembrane region" description="Helical" evidence="1">
    <location>
        <begin position="138"/>
        <end position="155"/>
    </location>
</feature>
<evidence type="ECO:0008006" key="4">
    <source>
        <dbReference type="Google" id="ProtNLM"/>
    </source>
</evidence>
<evidence type="ECO:0000256" key="1">
    <source>
        <dbReference type="SAM" id="Phobius"/>
    </source>
</evidence>
<dbReference type="InterPro" id="IPR050846">
    <property type="entry name" value="TLCD"/>
</dbReference>
<keyword evidence="1" id="KW-0472">Membrane</keyword>
<feature type="transmembrane region" description="Helical" evidence="1">
    <location>
        <begin position="20"/>
        <end position="39"/>
    </location>
</feature>
<dbReference type="EMBL" id="SGPJ01000138">
    <property type="protein sequence ID" value="THG98016.1"/>
    <property type="molecule type" value="Genomic_DNA"/>
</dbReference>
<feature type="transmembrane region" description="Helical" evidence="1">
    <location>
        <begin position="114"/>
        <end position="132"/>
    </location>
</feature>
<dbReference type="AlphaFoldDB" id="A0A4S4KJ82"/>
<dbReference type="PANTHER" id="PTHR13439:SF72">
    <property type="entry name" value="TLC DOMAIN-CONTAINING PROTEIN"/>
    <property type="match status" value="1"/>
</dbReference>
<dbReference type="GO" id="GO:0005783">
    <property type="term" value="C:endoplasmic reticulum"/>
    <property type="evidence" value="ECO:0007669"/>
    <property type="project" value="TreeGrafter"/>
</dbReference>
<feature type="transmembrane region" description="Helical" evidence="1">
    <location>
        <begin position="84"/>
        <end position="102"/>
    </location>
</feature>
<keyword evidence="1" id="KW-0812">Transmembrane</keyword>